<gene>
    <name evidence="2" type="ORF">GCM10017653_07990</name>
</gene>
<organism evidence="2 3">
    <name type="scientific">Ancylobacter defluvii</name>
    <dbReference type="NCBI Taxonomy" id="1282440"/>
    <lineage>
        <taxon>Bacteria</taxon>
        <taxon>Pseudomonadati</taxon>
        <taxon>Pseudomonadota</taxon>
        <taxon>Alphaproteobacteria</taxon>
        <taxon>Hyphomicrobiales</taxon>
        <taxon>Xanthobacteraceae</taxon>
        <taxon>Ancylobacter</taxon>
    </lineage>
</organism>
<feature type="domain" description="Beta-lactamase-related" evidence="1">
    <location>
        <begin position="1"/>
        <end position="292"/>
    </location>
</feature>
<dbReference type="InterPro" id="IPR001466">
    <property type="entry name" value="Beta-lactam-related"/>
</dbReference>
<reference evidence="2" key="1">
    <citation type="journal article" date="2014" name="Int. J. Syst. Evol. Microbiol.">
        <title>Complete genome sequence of Corynebacterium casei LMG S-19264T (=DSM 44701T), isolated from a smear-ripened cheese.</title>
        <authorList>
            <consortium name="US DOE Joint Genome Institute (JGI-PGF)"/>
            <person name="Walter F."/>
            <person name="Albersmeier A."/>
            <person name="Kalinowski J."/>
            <person name="Ruckert C."/>
        </authorList>
    </citation>
    <scope>NUCLEOTIDE SEQUENCE</scope>
    <source>
        <strain evidence="2">VKM B-2789</strain>
    </source>
</reference>
<dbReference type="SUPFAM" id="SSF56601">
    <property type="entry name" value="beta-lactamase/transpeptidase-like"/>
    <property type="match status" value="1"/>
</dbReference>
<evidence type="ECO:0000313" key="3">
    <source>
        <dbReference type="Proteomes" id="UP001143330"/>
    </source>
</evidence>
<dbReference type="Pfam" id="PF00144">
    <property type="entry name" value="Beta-lactamase"/>
    <property type="match status" value="1"/>
</dbReference>
<comment type="caution">
    <text evidence="2">The sequence shown here is derived from an EMBL/GenBank/DDBJ whole genome shotgun (WGS) entry which is preliminary data.</text>
</comment>
<dbReference type="InterPro" id="IPR050789">
    <property type="entry name" value="Diverse_Enzym_Activities"/>
</dbReference>
<dbReference type="PANTHER" id="PTHR43283:SF18">
    <property type="match status" value="1"/>
</dbReference>
<reference evidence="2" key="2">
    <citation type="submission" date="2023-01" db="EMBL/GenBank/DDBJ databases">
        <authorList>
            <person name="Sun Q."/>
            <person name="Evtushenko L."/>
        </authorList>
    </citation>
    <scope>NUCLEOTIDE SEQUENCE</scope>
    <source>
        <strain evidence="2">VKM B-2789</strain>
    </source>
</reference>
<dbReference type="EMBL" id="BSFM01000004">
    <property type="protein sequence ID" value="GLK82730.1"/>
    <property type="molecule type" value="Genomic_DNA"/>
</dbReference>
<dbReference type="PANTHER" id="PTHR43283">
    <property type="entry name" value="BETA-LACTAMASE-RELATED"/>
    <property type="match status" value="1"/>
</dbReference>
<dbReference type="Gene3D" id="3.40.710.10">
    <property type="entry name" value="DD-peptidase/beta-lactamase superfamily"/>
    <property type="match status" value="1"/>
</dbReference>
<name>A0A9W6JV80_9HYPH</name>
<dbReference type="AlphaFoldDB" id="A0A9W6JV80"/>
<keyword evidence="3" id="KW-1185">Reference proteome</keyword>
<evidence type="ECO:0000313" key="2">
    <source>
        <dbReference type="EMBL" id="GLK82730.1"/>
    </source>
</evidence>
<accession>A0A9W6JV80</accession>
<dbReference type="Proteomes" id="UP001143330">
    <property type="component" value="Unassembled WGS sequence"/>
</dbReference>
<sequence length="324" mass="35266">MPGASVAVVRSGRVDLRCAGVIHTVTRVAVNDETIFDAASLSKPVFAYAVLRLIDAGYLSLETKLSAWVPEYVDDDTRSAVVTVGQALCHSTGLPNWRSAEFPLRSHFAPGQRFSYSGEGYTWLQKVVERITGEPLEQLMCSLVFQPLAMTRSSYVWQPAFETNHVAPHDSAQQAGPKRKPQEAMAAFSLHTTAGDYARFLQAVLTGAHLRSETASLWLKPHVSVRRRGITAIRPGLDVDTDISWGLGWGLDPAQGAFFQWGDGDQGRHKTFAIGSVSEQAATVILTNGSQGMAIVPELVEGVLAGNQPCIEWLGYERLPKDSS</sequence>
<proteinExistence type="predicted"/>
<evidence type="ECO:0000259" key="1">
    <source>
        <dbReference type="Pfam" id="PF00144"/>
    </source>
</evidence>
<protein>
    <recommendedName>
        <fullName evidence="1">Beta-lactamase-related domain-containing protein</fullName>
    </recommendedName>
</protein>
<dbReference type="InterPro" id="IPR012338">
    <property type="entry name" value="Beta-lactam/transpept-like"/>
</dbReference>